<dbReference type="PANTHER" id="PTHR23252:SF24">
    <property type="entry name" value="TRANSMEMBRANE PROTEIN 145"/>
    <property type="match status" value="1"/>
</dbReference>
<dbReference type="InterPro" id="IPR019336">
    <property type="entry name" value="GPR180/TMEM145_TM"/>
</dbReference>
<feature type="transmembrane region" description="Helical" evidence="1">
    <location>
        <begin position="179"/>
        <end position="199"/>
    </location>
</feature>
<name>S5CS41_EUGGR</name>
<feature type="transmembrane region" description="Helical" evidence="1">
    <location>
        <begin position="412"/>
        <end position="434"/>
    </location>
</feature>
<keyword evidence="1" id="KW-0812">Transmembrane</keyword>
<gene>
    <name evidence="4" type="primary">GPRLE1</name>
</gene>
<dbReference type="EMBL" id="KC847160">
    <property type="protein sequence ID" value="AGQ04197.1"/>
    <property type="molecule type" value="mRNA"/>
</dbReference>
<feature type="transmembrane region" description="Helical" evidence="1">
    <location>
        <begin position="268"/>
        <end position="289"/>
    </location>
</feature>
<proteinExistence type="evidence at transcript level"/>
<protein>
    <submittedName>
        <fullName evidence="4">G-protein-coupled-receptor</fullName>
    </submittedName>
</protein>
<keyword evidence="4" id="KW-0675">Receptor</keyword>
<dbReference type="Pfam" id="PF10192">
    <property type="entry name" value="GPR180-TMEM145_TM"/>
    <property type="match status" value="1"/>
</dbReference>
<keyword evidence="1" id="KW-0472">Membrane</keyword>
<feature type="chain" id="PRO_5004527857" evidence="2">
    <location>
        <begin position="21"/>
        <end position="467"/>
    </location>
</feature>
<evidence type="ECO:0000256" key="1">
    <source>
        <dbReference type="SAM" id="Phobius"/>
    </source>
</evidence>
<dbReference type="GO" id="GO:0007186">
    <property type="term" value="P:G protein-coupled receptor signaling pathway"/>
    <property type="evidence" value="ECO:0007669"/>
    <property type="project" value="InterPro"/>
</dbReference>
<dbReference type="PANTHER" id="PTHR23252">
    <property type="entry name" value="INTIMAL THICKNESS RECEPTOR-RELATED"/>
    <property type="match status" value="1"/>
</dbReference>
<sequence length="467" mass="52333">MTRVFFIFLFLANVLSPCDGKVVTGIVQLSSAFTESYVSKFSFSQKRNGYIAGRFYTLGSEKYFGGEAHDLSIALFDDDAWERFHAAFAQGTLCNDRRALATWTHHIKPATTDDPHNPEHGEDFYFEVEVPTLDHRAHYWYAVMVDCQLEQYDAHPPAIIYEMTFLNGNSHVPADEEGMYEVCFVVMVGMISFIVFISMQIWDQWKSTGQIHLIVVLFSFAYLAQTAAIVCEFLHLRTYMYDGQGLRFRHTWLALDFLADMLQGLSELLISFVLICMAFGWTLSSPMSLITGARSPGGLAAIFSQPADAGAALVFFSIFLLQTVLQYLGRQYEDDFTQFHDYEHNPGYGLLALRVLSCVAFWIGTMGTIRSSRNADVASFLGRLTFIGTAWFLAFPILVISTSFMAPYNRHAVVAGGSIVLQSAALALFLKLFLSHSEYYKISSLSKMGTLFQSGGSLAHARKLATD</sequence>
<evidence type="ECO:0000256" key="2">
    <source>
        <dbReference type="SAM" id="SignalP"/>
    </source>
</evidence>
<accession>S5CS41</accession>
<keyword evidence="1" id="KW-1133">Transmembrane helix</keyword>
<dbReference type="AlphaFoldDB" id="S5CS41"/>
<feature type="signal peptide" evidence="2">
    <location>
        <begin position="1"/>
        <end position="20"/>
    </location>
</feature>
<reference evidence="4" key="1">
    <citation type="submission" date="2013-03" db="EMBL/GenBank/DDBJ databases">
        <authorList>
            <person name="Lebert M."/>
            <person name="Daiker V."/>
            <person name="Richter P."/>
            <person name="Becker I."/>
        </authorList>
    </citation>
    <scope>NUCLEOTIDE SEQUENCE</scope>
</reference>
<keyword evidence="2" id="KW-0732">Signal</keyword>
<dbReference type="InterPro" id="IPR047831">
    <property type="entry name" value="GPR180/TMEM145"/>
</dbReference>
<evidence type="ECO:0000259" key="3">
    <source>
        <dbReference type="Pfam" id="PF10192"/>
    </source>
</evidence>
<feature type="transmembrane region" description="Helical" evidence="1">
    <location>
        <begin position="309"/>
        <end position="328"/>
    </location>
</feature>
<feature type="transmembrane region" description="Helical" evidence="1">
    <location>
        <begin position="381"/>
        <end position="406"/>
    </location>
</feature>
<feature type="transmembrane region" description="Helical" evidence="1">
    <location>
        <begin position="348"/>
        <end position="369"/>
    </location>
</feature>
<organism evidence="4">
    <name type="scientific">Euglena gracilis</name>
    <dbReference type="NCBI Taxonomy" id="3039"/>
    <lineage>
        <taxon>Eukaryota</taxon>
        <taxon>Discoba</taxon>
        <taxon>Euglenozoa</taxon>
        <taxon>Euglenida</taxon>
        <taxon>Spirocuta</taxon>
        <taxon>Euglenophyceae</taxon>
        <taxon>Euglenales</taxon>
        <taxon>Euglenaceae</taxon>
        <taxon>Euglena</taxon>
    </lineage>
</organism>
<dbReference type="GO" id="GO:0019236">
    <property type="term" value="P:response to pheromone"/>
    <property type="evidence" value="ECO:0007669"/>
    <property type="project" value="InterPro"/>
</dbReference>
<evidence type="ECO:0000313" key="4">
    <source>
        <dbReference type="EMBL" id="AGQ04197.1"/>
    </source>
</evidence>
<feature type="transmembrane region" description="Helical" evidence="1">
    <location>
        <begin position="211"/>
        <end position="236"/>
    </location>
</feature>
<feature type="domain" description="GPR180/TMEM145 transmembrane" evidence="3">
    <location>
        <begin position="192"/>
        <end position="429"/>
    </location>
</feature>